<protein>
    <submittedName>
        <fullName evidence="4">Fibronectin type III domain-containing protein</fullName>
    </submittedName>
</protein>
<accession>A0ABR7IIM7</accession>
<comment type="caution">
    <text evidence="4">The sequence shown here is derived from an EMBL/GenBank/DDBJ whole genome shotgun (WGS) entry which is preliminary data.</text>
</comment>
<evidence type="ECO:0000259" key="3">
    <source>
        <dbReference type="PROSITE" id="PS50853"/>
    </source>
</evidence>
<dbReference type="InterPro" id="IPR013783">
    <property type="entry name" value="Ig-like_fold"/>
</dbReference>
<evidence type="ECO:0000256" key="1">
    <source>
        <dbReference type="SAM" id="MobiDB-lite"/>
    </source>
</evidence>
<keyword evidence="5" id="KW-1185">Reference proteome</keyword>
<evidence type="ECO:0000313" key="5">
    <source>
        <dbReference type="Proteomes" id="UP000649826"/>
    </source>
</evidence>
<feature type="region of interest" description="Disordered" evidence="1">
    <location>
        <begin position="36"/>
        <end position="58"/>
    </location>
</feature>
<sequence length="566" mass="63173">MYRKKSFISLSLSLMLAMGGLAAPVGAAEFSDGEVQAVQQQDAEAAQAEEFSDVEQAPVVEQEEETEVFGAEAQQESDFSDMETEESNFTVTDRSVEELPDGTVHVTEKISIKTEDQPDGDKLFGEYASRFFYDQVSTAPGTSIGETVLSGVQQALYEEMKTKVTSVAARGGSTKFGITSDLGLRWQTSATDAKLEQEVSKKFDSLNKEKITTCLLADCPYELYWYEKTAMTQWDYSYSVSVRGGKRIAEISDITVSMPVISEYAAKEYRVDSRMVKTAKKAASNAKTIVNEFKNMSEPEKLAAYKEMICYLTDYNDEAISDSYGDKYGDPWQLIWVFDGDESTNVVCEGYSKAFQYLCDLSDITCYTVTGDMDGGTGAGAHMWNIVEQDGRYYIADITNSDTDSVGENGGLFLNTPARGSISKGYTYETEGGDIYFKYDSDTRKAYGTGASSILQMTNVEYNVESTTIKPSRPTISSISNKNARRLTLTWKKSRNAKGYEIYRRIGTTGSYKRAAVIKSGSTVRYTDTRLKKGTKYYYRIRAYAYNTQGKKVYSRWSDVKYKASR</sequence>
<feature type="signal peptide" evidence="2">
    <location>
        <begin position="1"/>
        <end position="27"/>
    </location>
</feature>
<gene>
    <name evidence="4" type="ORF">H8Z82_08275</name>
</gene>
<dbReference type="SMART" id="SM00060">
    <property type="entry name" value="FN3"/>
    <property type="match status" value="1"/>
</dbReference>
<dbReference type="Gene3D" id="2.60.40.10">
    <property type="entry name" value="Immunoglobulins"/>
    <property type="match status" value="1"/>
</dbReference>
<dbReference type="Proteomes" id="UP000649826">
    <property type="component" value="Unassembled WGS sequence"/>
</dbReference>
<feature type="chain" id="PRO_5045872228" evidence="2">
    <location>
        <begin position="28"/>
        <end position="566"/>
    </location>
</feature>
<dbReference type="Pfam" id="PF00041">
    <property type="entry name" value="fn3"/>
    <property type="match status" value="1"/>
</dbReference>
<keyword evidence="2" id="KW-0732">Signal</keyword>
<dbReference type="InterPro" id="IPR003961">
    <property type="entry name" value="FN3_dom"/>
</dbReference>
<dbReference type="EMBL" id="JACOQG010000010">
    <property type="protein sequence ID" value="MBC5779658.1"/>
    <property type="molecule type" value="Genomic_DNA"/>
</dbReference>
<dbReference type="RefSeq" id="WP_186994855.1">
    <property type="nucleotide sequence ID" value="NZ_JACOQG010000010.1"/>
</dbReference>
<dbReference type="InterPro" id="IPR038765">
    <property type="entry name" value="Papain-like_cys_pep_sf"/>
</dbReference>
<reference evidence="4 5" key="1">
    <citation type="submission" date="2020-08" db="EMBL/GenBank/DDBJ databases">
        <title>Genome public.</title>
        <authorList>
            <person name="Liu C."/>
            <person name="Sun Q."/>
        </authorList>
    </citation>
    <scope>NUCLEOTIDE SEQUENCE [LARGE SCALE GENOMIC DNA]</scope>
    <source>
        <strain evidence="4 5">M29</strain>
    </source>
</reference>
<evidence type="ECO:0000256" key="2">
    <source>
        <dbReference type="SAM" id="SignalP"/>
    </source>
</evidence>
<feature type="domain" description="Fibronectin type-III" evidence="3">
    <location>
        <begin position="470"/>
        <end position="566"/>
    </location>
</feature>
<dbReference type="InterPro" id="IPR036116">
    <property type="entry name" value="FN3_sf"/>
</dbReference>
<evidence type="ECO:0000313" key="4">
    <source>
        <dbReference type="EMBL" id="MBC5779658.1"/>
    </source>
</evidence>
<name>A0ABR7IIM7_9FIRM</name>
<organism evidence="4 5">
    <name type="scientific">Blautia difficilis</name>
    <dbReference type="NCBI Taxonomy" id="2763027"/>
    <lineage>
        <taxon>Bacteria</taxon>
        <taxon>Bacillati</taxon>
        <taxon>Bacillota</taxon>
        <taxon>Clostridia</taxon>
        <taxon>Lachnospirales</taxon>
        <taxon>Lachnospiraceae</taxon>
        <taxon>Blautia</taxon>
    </lineage>
</organism>
<dbReference type="SUPFAM" id="SSF54001">
    <property type="entry name" value="Cysteine proteinases"/>
    <property type="match status" value="1"/>
</dbReference>
<dbReference type="SUPFAM" id="SSF49265">
    <property type="entry name" value="Fibronectin type III"/>
    <property type="match status" value="1"/>
</dbReference>
<dbReference type="PROSITE" id="PS50853">
    <property type="entry name" value="FN3"/>
    <property type="match status" value="1"/>
</dbReference>
<proteinExistence type="predicted"/>